<protein>
    <submittedName>
        <fullName evidence="1">Uncharacterized protein</fullName>
    </submittedName>
</protein>
<proteinExistence type="predicted"/>
<comment type="caution">
    <text evidence="1">The sequence shown here is derived from an EMBL/GenBank/DDBJ whole genome shotgun (WGS) entry which is preliminary data.</text>
</comment>
<sequence length="106" mass="12577">MGNEMKIVNLCELFKEVEYFDIKISVPYWVEYIAADKNGELWGYQCKPLRAELRNGGWWVYDNDEEEGVYRLEIGKVEFGDNERWKDSLVRFWKNSSVNLIGEDAQ</sequence>
<name>A0ABX0GM55_9GAMM</name>
<accession>A0ABX0GM55</accession>
<evidence type="ECO:0000313" key="2">
    <source>
        <dbReference type="Proteomes" id="UP000697802"/>
    </source>
</evidence>
<evidence type="ECO:0000313" key="1">
    <source>
        <dbReference type="EMBL" id="NHB90332.1"/>
    </source>
</evidence>
<organism evidence="1 2">
    <name type="scientific">Photorhabdus tasmaniensis</name>
    <dbReference type="NCBI Taxonomy" id="1004159"/>
    <lineage>
        <taxon>Bacteria</taxon>
        <taxon>Pseudomonadati</taxon>
        <taxon>Pseudomonadota</taxon>
        <taxon>Gammaproteobacteria</taxon>
        <taxon>Enterobacterales</taxon>
        <taxon>Morganellaceae</taxon>
        <taxon>Photorhabdus</taxon>
    </lineage>
</organism>
<gene>
    <name evidence="1" type="ORF">C5471_22605</name>
</gene>
<reference evidence="1 2" key="1">
    <citation type="submission" date="2018-02" db="EMBL/GenBank/DDBJ databases">
        <authorList>
            <person name="Machado R.A."/>
        </authorList>
    </citation>
    <scope>NUCLEOTIDE SEQUENCE [LARGE SCALE GENOMIC DNA]</scope>
    <source>
        <strain evidence="1 2">T327</strain>
    </source>
</reference>
<dbReference type="Proteomes" id="UP000697802">
    <property type="component" value="Unassembled WGS sequence"/>
</dbReference>
<keyword evidence="2" id="KW-1185">Reference proteome</keyword>
<dbReference type="EMBL" id="PUJU01000094">
    <property type="protein sequence ID" value="NHB90332.1"/>
    <property type="molecule type" value="Genomic_DNA"/>
</dbReference>